<gene>
    <name evidence="7" type="ORF">TCEB3V08_LOCUS9158</name>
</gene>
<dbReference type="FunFam" id="2.10.25.10:FF:000095">
    <property type="entry name" value="Notch, isoform B"/>
    <property type="match status" value="1"/>
</dbReference>
<keyword evidence="1 5" id="KW-0245">EGF-like domain</keyword>
<evidence type="ECO:0000256" key="4">
    <source>
        <dbReference type="ARBA" id="ARBA00023157"/>
    </source>
</evidence>
<dbReference type="SUPFAM" id="SSF57196">
    <property type="entry name" value="EGF/Laminin"/>
    <property type="match status" value="2"/>
</dbReference>
<dbReference type="InterPro" id="IPR013032">
    <property type="entry name" value="EGF-like_CS"/>
</dbReference>
<keyword evidence="4 5" id="KW-1015">Disulfide bond</keyword>
<dbReference type="GO" id="GO:0032991">
    <property type="term" value="C:protein-containing complex"/>
    <property type="evidence" value="ECO:0007669"/>
    <property type="project" value="TreeGrafter"/>
</dbReference>
<dbReference type="Pfam" id="PF00008">
    <property type="entry name" value="EGF"/>
    <property type="match status" value="1"/>
</dbReference>
<sequence length="122" mass="13267">MFVVTDLNYCGTHEPCMNGGTCENTAPDQYLCTCCDGFSGLNCEVVDNPCVTAPCGHGGTCMETSGQFSCTCVSGWTGPTCYDSKFHPPTVPRKMKTRQNFSTHTILGVIFYVLVDKTVNDR</sequence>
<dbReference type="GO" id="GO:0045197">
    <property type="term" value="P:establishment or maintenance of epithelial cell apical/basal polarity"/>
    <property type="evidence" value="ECO:0007669"/>
    <property type="project" value="TreeGrafter"/>
</dbReference>
<evidence type="ECO:0000256" key="2">
    <source>
        <dbReference type="ARBA" id="ARBA00022729"/>
    </source>
</evidence>
<keyword evidence="3" id="KW-0677">Repeat</keyword>
<evidence type="ECO:0000259" key="6">
    <source>
        <dbReference type="PROSITE" id="PS50026"/>
    </source>
</evidence>
<dbReference type="PANTHER" id="PTHR24049">
    <property type="entry name" value="CRUMBS FAMILY MEMBER"/>
    <property type="match status" value="1"/>
</dbReference>
<dbReference type="InterPro" id="IPR000742">
    <property type="entry name" value="EGF"/>
</dbReference>
<evidence type="ECO:0000256" key="5">
    <source>
        <dbReference type="PROSITE-ProRule" id="PRU00076"/>
    </source>
</evidence>
<dbReference type="SMART" id="SM00181">
    <property type="entry name" value="EGF"/>
    <property type="match status" value="2"/>
</dbReference>
<evidence type="ECO:0000256" key="1">
    <source>
        <dbReference type="ARBA" id="ARBA00022536"/>
    </source>
</evidence>
<dbReference type="PROSITE" id="PS01186">
    <property type="entry name" value="EGF_2"/>
    <property type="match status" value="2"/>
</dbReference>
<feature type="disulfide bond" evidence="5">
    <location>
        <begin position="34"/>
        <end position="43"/>
    </location>
</feature>
<dbReference type="CDD" id="cd00054">
    <property type="entry name" value="EGF_CA"/>
    <property type="match status" value="2"/>
</dbReference>
<dbReference type="PROSITE" id="PS50026">
    <property type="entry name" value="EGF_3"/>
    <property type="match status" value="2"/>
</dbReference>
<dbReference type="SMART" id="SM00179">
    <property type="entry name" value="EGF_CA"/>
    <property type="match status" value="2"/>
</dbReference>
<dbReference type="FunFam" id="2.10.25.10:FF:000294">
    <property type="entry name" value="Delta-like protein"/>
    <property type="match status" value="1"/>
</dbReference>
<evidence type="ECO:0000256" key="3">
    <source>
        <dbReference type="ARBA" id="ARBA00022737"/>
    </source>
</evidence>
<accession>A0A7R9D403</accession>
<comment type="caution">
    <text evidence="5">Lacks conserved residue(s) required for the propagation of feature annotation.</text>
</comment>
<dbReference type="Pfam" id="PF12661">
    <property type="entry name" value="hEGF"/>
    <property type="match status" value="1"/>
</dbReference>
<proteinExistence type="predicted"/>
<name>A0A7R9D403_TIMCR</name>
<dbReference type="PANTHER" id="PTHR24049:SF22">
    <property type="entry name" value="DROSOPHILA CRUMBS HOMOLOG"/>
    <property type="match status" value="1"/>
</dbReference>
<evidence type="ECO:0000313" key="7">
    <source>
        <dbReference type="EMBL" id="CAD7407713.1"/>
    </source>
</evidence>
<feature type="domain" description="EGF-like" evidence="6">
    <location>
        <begin position="46"/>
        <end position="82"/>
    </location>
</feature>
<protein>
    <recommendedName>
        <fullName evidence="6">EGF-like domain-containing protein</fullName>
    </recommendedName>
</protein>
<reference evidence="7" key="1">
    <citation type="submission" date="2020-11" db="EMBL/GenBank/DDBJ databases">
        <authorList>
            <person name="Tran Van P."/>
        </authorList>
    </citation>
    <scope>NUCLEOTIDE SEQUENCE</scope>
</reference>
<feature type="domain" description="EGF-like" evidence="6">
    <location>
        <begin position="6"/>
        <end position="44"/>
    </location>
</feature>
<dbReference type="GO" id="GO:0005886">
    <property type="term" value="C:plasma membrane"/>
    <property type="evidence" value="ECO:0007669"/>
    <property type="project" value="TreeGrafter"/>
</dbReference>
<dbReference type="GO" id="GO:0007157">
    <property type="term" value="P:heterophilic cell-cell adhesion via plasma membrane cell adhesion molecules"/>
    <property type="evidence" value="ECO:0007669"/>
    <property type="project" value="TreeGrafter"/>
</dbReference>
<dbReference type="AlphaFoldDB" id="A0A7R9D403"/>
<dbReference type="Gene3D" id="2.10.25.10">
    <property type="entry name" value="Laminin"/>
    <property type="match status" value="2"/>
</dbReference>
<dbReference type="EMBL" id="OC320295">
    <property type="protein sequence ID" value="CAD7407713.1"/>
    <property type="molecule type" value="Genomic_DNA"/>
</dbReference>
<dbReference type="InterPro" id="IPR051022">
    <property type="entry name" value="Notch_Cell-Fate_Det"/>
</dbReference>
<organism evidence="7">
    <name type="scientific">Timema cristinae</name>
    <name type="common">Walking stick</name>
    <dbReference type="NCBI Taxonomy" id="61476"/>
    <lineage>
        <taxon>Eukaryota</taxon>
        <taxon>Metazoa</taxon>
        <taxon>Ecdysozoa</taxon>
        <taxon>Arthropoda</taxon>
        <taxon>Hexapoda</taxon>
        <taxon>Insecta</taxon>
        <taxon>Pterygota</taxon>
        <taxon>Neoptera</taxon>
        <taxon>Polyneoptera</taxon>
        <taxon>Phasmatodea</taxon>
        <taxon>Timematodea</taxon>
        <taxon>Timematoidea</taxon>
        <taxon>Timematidae</taxon>
        <taxon>Timema</taxon>
    </lineage>
</organism>
<keyword evidence="2" id="KW-0732">Signal</keyword>
<dbReference type="PROSITE" id="PS00022">
    <property type="entry name" value="EGF_1"/>
    <property type="match status" value="2"/>
</dbReference>
<dbReference type="InterPro" id="IPR001881">
    <property type="entry name" value="EGF-like_Ca-bd_dom"/>
</dbReference>
<feature type="disulfide bond" evidence="5">
    <location>
        <begin position="72"/>
        <end position="81"/>
    </location>
</feature>
<dbReference type="GO" id="GO:0005509">
    <property type="term" value="F:calcium ion binding"/>
    <property type="evidence" value="ECO:0007669"/>
    <property type="project" value="InterPro"/>
</dbReference>